<feature type="transmembrane region" description="Helical" evidence="5">
    <location>
        <begin position="109"/>
        <end position="127"/>
    </location>
</feature>
<keyword evidence="5" id="KW-0812">Transmembrane</keyword>
<dbReference type="InterPro" id="IPR011429">
    <property type="entry name" value="Cyt_c_Planctomycete-type"/>
</dbReference>
<evidence type="ECO:0000313" key="7">
    <source>
        <dbReference type="EMBL" id="EAZ83263.1"/>
    </source>
</evidence>
<dbReference type="PANTHER" id="PTHR35889">
    <property type="entry name" value="CYCLOINULO-OLIGOSACCHARIDE FRUCTANOTRANSFERASE-RELATED"/>
    <property type="match status" value="1"/>
</dbReference>
<evidence type="ECO:0000256" key="5">
    <source>
        <dbReference type="SAM" id="Phobius"/>
    </source>
</evidence>
<dbReference type="OrthoDB" id="713772at2"/>
<evidence type="ECO:0000256" key="3">
    <source>
        <dbReference type="ARBA" id="ARBA00023004"/>
    </source>
</evidence>
<dbReference type="Pfam" id="PF09990">
    <property type="entry name" value="DUF2231"/>
    <property type="match status" value="1"/>
</dbReference>
<accession>A3HTU5</accession>
<organism evidence="7 8">
    <name type="scientific">Algoriphagus machipongonensis</name>
    <dbReference type="NCBI Taxonomy" id="388413"/>
    <lineage>
        <taxon>Bacteria</taxon>
        <taxon>Pseudomonadati</taxon>
        <taxon>Bacteroidota</taxon>
        <taxon>Cytophagia</taxon>
        <taxon>Cytophagales</taxon>
        <taxon>Cyclobacteriaceae</taxon>
        <taxon>Algoriphagus</taxon>
    </lineage>
</organism>
<dbReference type="SUPFAM" id="SSF46626">
    <property type="entry name" value="Cytochrome c"/>
    <property type="match status" value="1"/>
</dbReference>
<dbReference type="InterPro" id="IPR019251">
    <property type="entry name" value="DUF2231_TM"/>
</dbReference>
<evidence type="ECO:0000256" key="4">
    <source>
        <dbReference type="PROSITE-ProRule" id="PRU00433"/>
    </source>
</evidence>
<dbReference type="PANTHER" id="PTHR35889:SF3">
    <property type="entry name" value="F-BOX DOMAIN-CONTAINING PROTEIN"/>
    <property type="match status" value="1"/>
</dbReference>
<feature type="transmembrane region" description="Helical" evidence="5">
    <location>
        <begin position="134"/>
        <end position="154"/>
    </location>
</feature>
<gene>
    <name evidence="7" type="ORF">ALPR1_13620</name>
</gene>
<dbReference type="EMBL" id="AAXU02000001">
    <property type="protein sequence ID" value="EAZ83263.1"/>
    <property type="molecule type" value="Genomic_DNA"/>
</dbReference>
<keyword evidence="1 4" id="KW-0349">Heme</keyword>
<proteinExistence type="predicted"/>
<feature type="transmembrane region" description="Helical" evidence="5">
    <location>
        <begin position="15"/>
        <end position="35"/>
    </location>
</feature>
<dbReference type="GO" id="GO:0020037">
    <property type="term" value="F:heme binding"/>
    <property type="evidence" value="ECO:0007669"/>
    <property type="project" value="InterPro"/>
</dbReference>
<feature type="domain" description="Cytochrome c" evidence="6">
    <location>
        <begin position="174"/>
        <end position="274"/>
    </location>
</feature>
<keyword evidence="2 4" id="KW-0479">Metal-binding</keyword>
<dbReference type="HOGENOM" id="CLU_386793_0_0_10"/>
<dbReference type="InterPro" id="IPR032675">
    <property type="entry name" value="LRR_dom_sf"/>
</dbReference>
<dbReference type="eggNOG" id="COG4886">
    <property type="taxonomic scope" value="Bacteria"/>
</dbReference>
<dbReference type="InterPro" id="IPR009056">
    <property type="entry name" value="Cyt_c-like_dom"/>
</dbReference>
<sequence>MLKKSILQQILENTLFVWLGLTFILAIAGNSLVLPEWLQVIGRSHPLLLHFPIVLILMGIFFFWLPGIKSEVKEVGTFSLLIGSNFAGITVIAGLFLAKEGYEGSELSWHQWLGILVFVLSTLLYFFRNNSQSFIKPTSIALGALVIFTGHFGANLTHGNDFLLAPIQSKNPPQVQLAEAQVFRDMVQPIFKAKCQSCHKDGKMKGELRLDILEGIKKGGESGPFITAGDTENSLLFQRIHLPLEHEDHMPPENKEQLTEEEIEILSAWVKGGADFEQKVTQLPKEDNLFILASEKFSNQKNYDFDAADPDLVEELNNFYRKISPLYPDSPALEVSYFGIAAFSPSSLEDLKKISEQVVQINLNKMPLENVDFSFLAGFPNLEELQLNFGDLSDEQIESFPELPSLESLALSGNAITDKVIPRLQEFPNLKYLFVWQTNFSDQGREKLVENLKDVEIDFGFEDDGQIYKLNAPKLIFDNILFQDSMLLEIKHPINTVEIRYTLDGSTPDSVESTLYTNPVWIKNTSKIEARAFANGWLGSDTEKTLLFKSGIQPQNIQLLTQPSKSYRAQGNRTLNDKVKSVSNHTTGEWLGYQDNPLDFSFSFDENEHPSKIVFSLLYHEGAYIFPPSLVEIWVKEGNEWKQIIKENPEQSKDIKLARLEALGYDLPKGDFNEVRVRLSPLTRLPKWHPGAGEKGWVFIDELLLED</sequence>
<dbReference type="Pfam" id="PF07635">
    <property type="entry name" value="PSCyt1"/>
    <property type="match status" value="1"/>
</dbReference>
<dbReference type="Gene3D" id="3.80.10.10">
    <property type="entry name" value="Ribonuclease Inhibitor"/>
    <property type="match status" value="1"/>
</dbReference>
<evidence type="ECO:0000313" key="8">
    <source>
        <dbReference type="Proteomes" id="UP000003919"/>
    </source>
</evidence>
<keyword evidence="5" id="KW-0472">Membrane</keyword>
<feature type="transmembrane region" description="Helical" evidence="5">
    <location>
        <begin position="77"/>
        <end position="97"/>
    </location>
</feature>
<keyword evidence="5" id="KW-1133">Transmembrane helix</keyword>
<comment type="caution">
    <text evidence="7">The sequence shown here is derived from an EMBL/GenBank/DDBJ whole genome shotgun (WGS) entry which is preliminary data.</text>
</comment>
<dbReference type="AlphaFoldDB" id="A3HTU5"/>
<dbReference type="GO" id="GO:0046872">
    <property type="term" value="F:metal ion binding"/>
    <property type="evidence" value="ECO:0007669"/>
    <property type="project" value="UniProtKB-KW"/>
</dbReference>
<keyword evidence="3 4" id="KW-0408">Iron</keyword>
<dbReference type="SUPFAM" id="SSF52047">
    <property type="entry name" value="RNI-like"/>
    <property type="match status" value="1"/>
</dbReference>
<evidence type="ECO:0000256" key="1">
    <source>
        <dbReference type="ARBA" id="ARBA00022617"/>
    </source>
</evidence>
<dbReference type="Proteomes" id="UP000003919">
    <property type="component" value="Chromosome"/>
</dbReference>
<evidence type="ECO:0000256" key="2">
    <source>
        <dbReference type="ARBA" id="ARBA00022723"/>
    </source>
</evidence>
<protein>
    <recommendedName>
        <fullName evidence="6">Cytochrome c domain-containing protein</fullName>
    </recommendedName>
</protein>
<reference evidence="7 8" key="1">
    <citation type="journal article" date="2011" name="J. Bacteriol.">
        <title>Complete genome sequence of Algoriphagus sp. PR1, bacterial prey of a colony-forming choanoflagellate.</title>
        <authorList>
            <person name="Alegado R.A."/>
            <person name="Ferriera S."/>
            <person name="Nusbaum C."/>
            <person name="Young S.K."/>
            <person name="Zeng Q."/>
            <person name="Imamovic A."/>
            <person name="Fairclough S.R."/>
            <person name="King N."/>
        </authorList>
    </citation>
    <scope>NUCLEOTIDE SEQUENCE [LARGE SCALE GENOMIC DNA]</scope>
    <source>
        <strain evidence="7 8">PR1</strain>
    </source>
</reference>
<dbReference type="STRING" id="388413.ALPR1_13620"/>
<name>A3HTU5_9BACT</name>
<evidence type="ECO:0000259" key="6">
    <source>
        <dbReference type="PROSITE" id="PS51007"/>
    </source>
</evidence>
<dbReference type="RefSeq" id="WP_008201290.1">
    <property type="nucleotide sequence ID" value="NZ_CM001023.1"/>
</dbReference>
<dbReference type="InterPro" id="IPR036909">
    <property type="entry name" value="Cyt_c-like_dom_sf"/>
</dbReference>
<dbReference type="GO" id="GO:0009055">
    <property type="term" value="F:electron transfer activity"/>
    <property type="evidence" value="ECO:0007669"/>
    <property type="project" value="InterPro"/>
</dbReference>
<dbReference type="PROSITE" id="PS51007">
    <property type="entry name" value="CYTC"/>
    <property type="match status" value="1"/>
</dbReference>
<dbReference type="InterPro" id="IPR026876">
    <property type="entry name" value="Fn3_assoc_repeat"/>
</dbReference>
<dbReference type="EMBL" id="CM001023">
    <property type="protein sequence ID" value="EAZ83263.1"/>
    <property type="molecule type" value="Genomic_DNA"/>
</dbReference>
<feature type="transmembrane region" description="Helical" evidence="5">
    <location>
        <begin position="47"/>
        <end position="65"/>
    </location>
</feature>
<keyword evidence="8" id="KW-1185">Reference proteome</keyword>
<dbReference type="Pfam" id="PF13287">
    <property type="entry name" value="Fn3_assoc"/>
    <property type="match status" value="1"/>
</dbReference>